<name>M6F254_9LEPT</name>
<comment type="caution">
    <text evidence="2">The sequence shown here is derived from an EMBL/GenBank/DDBJ whole genome shotgun (WGS) entry which is preliminary data.</text>
</comment>
<evidence type="ECO:0000313" key="3">
    <source>
        <dbReference type="Proteomes" id="UP000011980"/>
    </source>
</evidence>
<dbReference type="EMBL" id="ANCE01000221">
    <property type="protein sequence ID" value="EMK20104.1"/>
    <property type="molecule type" value="Genomic_DNA"/>
</dbReference>
<dbReference type="PATRIC" id="fig|1240687.3.peg.4654"/>
<reference evidence="2 3" key="1">
    <citation type="submission" date="2013-01" db="EMBL/GenBank/DDBJ databases">
        <authorList>
            <person name="Harkins D.M."/>
            <person name="Durkin A.S."/>
            <person name="Brinkac L.M."/>
            <person name="Haft D.H."/>
            <person name="Selengut J.D."/>
            <person name="Sanka R."/>
            <person name="DePew J."/>
            <person name="Purushe J."/>
            <person name="Galloway R.L."/>
            <person name="Vinetz J.M."/>
            <person name="Sutton G.G."/>
            <person name="Nierman W.C."/>
            <person name="Fouts D.E."/>
        </authorList>
    </citation>
    <scope>NUCLEOTIDE SEQUENCE [LARGE SCALE GENOMIC DNA]</scope>
    <source>
        <strain evidence="2 3">Nikolaevo</strain>
    </source>
</reference>
<dbReference type="AlphaFoldDB" id="M6F254"/>
<feature type="transmembrane region" description="Helical" evidence="1">
    <location>
        <begin position="6"/>
        <end position="26"/>
    </location>
</feature>
<evidence type="ECO:0000313" key="2">
    <source>
        <dbReference type="EMBL" id="EMK20104.1"/>
    </source>
</evidence>
<keyword evidence="1" id="KW-0812">Transmembrane</keyword>
<proteinExistence type="predicted"/>
<gene>
    <name evidence="2" type="ORF">LEP1GSC008_2945</name>
</gene>
<evidence type="ECO:0000256" key="1">
    <source>
        <dbReference type="SAM" id="Phobius"/>
    </source>
</evidence>
<accession>M6F254</accession>
<organism evidence="2 3">
    <name type="scientific">Leptospira kirschneri serovar Bulgarica str. Nikolaevo</name>
    <dbReference type="NCBI Taxonomy" id="1240687"/>
    <lineage>
        <taxon>Bacteria</taxon>
        <taxon>Pseudomonadati</taxon>
        <taxon>Spirochaetota</taxon>
        <taxon>Spirochaetia</taxon>
        <taxon>Leptospirales</taxon>
        <taxon>Leptospiraceae</taxon>
        <taxon>Leptospira</taxon>
    </lineage>
</organism>
<protein>
    <submittedName>
        <fullName evidence="2">Uncharacterized protein</fullName>
    </submittedName>
</protein>
<keyword evidence="1" id="KW-0472">Membrane</keyword>
<keyword evidence="1" id="KW-1133">Transmembrane helix</keyword>
<sequence length="51" mass="6224">MEDLDVFGSFLIVSEFLHFTVWLLFLDKILHFLSFRIFKTVQSFERNRKNV</sequence>
<dbReference type="Proteomes" id="UP000011980">
    <property type="component" value="Unassembled WGS sequence"/>
</dbReference>